<reference evidence="2 3" key="1">
    <citation type="journal article" date="2020" name="G3 (Bethesda)">
        <title>Improved Reference Genome for Cyclotella cryptica CCMP332, a Model for Cell Wall Morphogenesis, Salinity Adaptation, and Lipid Production in Diatoms (Bacillariophyta).</title>
        <authorList>
            <person name="Roberts W.R."/>
            <person name="Downey K.M."/>
            <person name="Ruck E.C."/>
            <person name="Traller J.C."/>
            <person name="Alverson A.J."/>
        </authorList>
    </citation>
    <scope>NUCLEOTIDE SEQUENCE [LARGE SCALE GENOMIC DNA]</scope>
    <source>
        <strain evidence="2 3">CCMP332</strain>
    </source>
</reference>
<comment type="caution">
    <text evidence="2">The sequence shown here is derived from an EMBL/GenBank/DDBJ whole genome shotgun (WGS) entry which is preliminary data.</text>
</comment>
<evidence type="ECO:0000256" key="1">
    <source>
        <dbReference type="SAM" id="MobiDB-lite"/>
    </source>
</evidence>
<proteinExistence type="predicted"/>
<protein>
    <submittedName>
        <fullName evidence="2">Uncharacterized protein</fullName>
    </submittedName>
</protein>
<accession>A0ABD3QVF6</accession>
<name>A0ABD3QVF6_9STRA</name>
<dbReference type="Proteomes" id="UP001516023">
    <property type="component" value="Unassembled WGS sequence"/>
</dbReference>
<feature type="region of interest" description="Disordered" evidence="1">
    <location>
        <begin position="351"/>
        <end position="423"/>
    </location>
</feature>
<evidence type="ECO:0000313" key="3">
    <source>
        <dbReference type="Proteomes" id="UP001516023"/>
    </source>
</evidence>
<organism evidence="2 3">
    <name type="scientific">Cyclotella cryptica</name>
    <dbReference type="NCBI Taxonomy" id="29204"/>
    <lineage>
        <taxon>Eukaryota</taxon>
        <taxon>Sar</taxon>
        <taxon>Stramenopiles</taxon>
        <taxon>Ochrophyta</taxon>
        <taxon>Bacillariophyta</taxon>
        <taxon>Coscinodiscophyceae</taxon>
        <taxon>Thalassiosirophycidae</taxon>
        <taxon>Stephanodiscales</taxon>
        <taxon>Stephanodiscaceae</taxon>
        <taxon>Cyclotella</taxon>
    </lineage>
</organism>
<dbReference type="AlphaFoldDB" id="A0ABD3QVF6"/>
<feature type="compositionally biased region" description="Low complexity" evidence="1">
    <location>
        <begin position="379"/>
        <end position="390"/>
    </location>
</feature>
<dbReference type="EMBL" id="JABMIG020000009">
    <property type="protein sequence ID" value="KAL3804203.1"/>
    <property type="molecule type" value="Genomic_DNA"/>
</dbReference>
<dbReference type="InterPro" id="IPR036869">
    <property type="entry name" value="J_dom_sf"/>
</dbReference>
<gene>
    <name evidence="2" type="ORF">HJC23_013722</name>
</gene>
<sequence length="537" mass="60766">MTSSSRQSYLASLGIPRGLESTFEGNLSSCDLRLMLIDNSSSMLTRDAHRIGGRWDAIQRIDGATRWEEMQDCVAFCADMASRCWMPTKFCLVNDPGSNSTPQKFSLCCNSQASIPAEMQLIKRVMTQSNPAQHPQNPLACHIRNIASFISAEAPRLYSLNKHVTLIICTQGLPTDQHGTVGPYVIHEFQQALLSLCSLPVKIVFRLFTDDERAIEFYNSIDTKTASIDVLDDYWGEALEVYLHNPWLTYGLGLHRLREAGLAWGIIDIMDERPLSIDELYQFCKCFLLSGQQSEGHFLPHPRVNWNSFLQSLSVLLQKEKMQWNPVLGRLTPWMDLVKLNSICSGGNGSQSYSQSPYVPPPPQPNAFPTPLRNAAGGTTFMNNQQTNQNVPSQPSQTDRLPQNKPKSAPNESASQQPLDEHRNKPLKDQILLSWALQPPLYHKLYPLQRLLVTVPQNFARVETHAYFDKWKQLSEEAFVGNGSEQMILLKRAVRKAKFFLHPDKLPKDFSDQQVILFKTLWEVINDSWESLEGACT</sequence>
<keyword evidence="3" id="KW-1185">Reference proteome</keyword>
<dbReference type="Gene3D" id="1.10.287.110">
    <property type="entry name" value="DnaJ domain"/>
    <property type="match status" value="1"/>
</dbReference>
<feature type="compositionally biased region" description="Pro residues" evidence="1">
    <location>
        <begin position="358"/>
        <end position="368"/>
    </location>
</feature>
<feature type="compositionally biased region" description="Polar residues" evidence="1">
    <location>
        <begin position="391"/>
        <end position="401"/>
    </location>
</feature>
<evidence type="ECO:0000313" key="2">
    <source>
        <dbReference type="EMBL" id="KAL3804203.1"/>
    </source>
</evidence>